<evidence type="ECO:0008006" key="3">
    <source>
        <dbReference type="Google" id="ProtNLM"/>
    </source>
</evidence>
<keyword evidence="1" id="KW-0472">Membrane</keyword>
<dbReference type="EMBL" id="MLJW01000017">
    <property type="protein sequence ID" value="OIR12406.1"/>
    <property type="molecule type" value="Genomic_DNA"/>
</dbReference>
<feature type="transmembrane region" description="Helical" evidence="1">
    <location>
        <begin position="194"/>
        <end position="213"/>
    </location>
</feature>
<evidence type="ECO:0000256" key="1">
    <source>
        <dbReference type="SAM" id="Phobius"/>
    </source>
</evidence>
<evidence type="ECO:0000313" key="2">
    <source>
        <dbReference type="EMBL" id="OIR12406.1"/>
    </source>
</evidence>
<accession>A0A1J5TK55</accession>
<sequence>MRSFSRLLMHCLFACSLAISIVPQSALAIDSQNLPDVPPGYVSIKTVDPIRLVGYTVGDVIEREVILTIKAPYKLVETSLPIIGYEKRYKGQVIGIELKDISHSEEVNDSSTTHHIHLAYQVFTNNVVAKNAALGPEYINLVNTKNHQDLVKYRIPSLDIAISPIAIFGQVKIENNMSQLMGPLELSNKKESNWLKASIALLVISLLGLLYILGMRAWLPLMGGSFAKAYRALRKLPNTPEGLKQAVSKVHEALNATATVSVFSNNLDDFITEKPSFAPIKSEIQQFFGLSRHVYFEPSAIHDTGSDPRLWLQQFVRRCRDCERGLTPAPLTQHSGQ</sequence>
<comment type="caution">
    <text evidence="2">The sequence shown here is derived from an EMBL/GenBank/DDBJ whole genome shotgun (WGS) entry which is preliminary data.</text>
</comment>
<proteinExistence type="predicted"/>
<reference evidence="2" key="1">
    <citation type="submission" date="2016-10" db="EMBL/GenBank/DDBJ databases">
        <title>Sequence of Gallionella enrichment culture.</title>
        <authorList>
            <person name="Poehlein A."/>
            <person name="Muehling M."/>
            <person name="Daniel R."/>
        </authorList>
    </citation>
    <scope>NUCLEOTIDE SEQUENCE</scope>
</reference>
<keyword evidence="1" id="KW-1133">Transmembrane helix</keyword>
<dbReference type="AlphaFoldDB" id="A0A1J5TK55"/>
<name>A0A1J5TK55_9ZZZZ</name>
<organism evidence="2">
    <name type="scientific">mine drainage metagenome</name>
    <dbReference type="NCBI Taxonomy" id="410659"/>
    <lineage>
        <taxon>unclassified sequences</taxon>
        <taxon>metagenomes</taxon>
        <taxon>ecological metagenomes</taxon>
    </lineage>
</organism>
<protein>
    <recommendedName>
        <fullName evidence="3">MxaA protein</fullName>
    </recommendedName>
</protein>
<keyword evidence="1" id="KW-0812">Transmembrane</keyword>
<gene>
    <name evidence="2" type="ORF">GALL_61050</name>
</gene>